<dbReference type="GO" id="GO:0009306">
    <property type="term" value="P:protein secretion"/>
    <property type="evidence" value="ECO:0007669"/>
    <property type="project" value="InterPro"/>
</dbReference>
<comment type="caution">
    <text evidence="1">The sequence shown here is derived from an EMBL/GenBank/DDBJ whole genome shotgun (WGS) entry which is preliminary data.</text>
</comment>
<dbReference type="InterPro" id="IPR006135">
    <property type="entry name" value="T3SS_substrate_exporter"/>
</dbReference>
<evidence type="ECO:0000313" key="2">
    <source>
        <dbReference type="Proteomes" id="UP000319296"/>
    </source>
</evidence>
<evidence type="ECO:0008006" key="3">
    <source>
        <dbReference type="Google" id="ProtNLM"/>
    </source>
</evidence>
<dbReference type="PANTHER" id="PTHR30531">
    <property type="entry name" value="FLAGELLAR BIOSYNTHETIC PROTEIN FLHB"/>
    <property type="match status" value="1"/>
</dbReference>
<evidence type="ECO:0000313" key="1">
    <source>
        <dbReference type="EMBL" id="RZD18606.1"/>
    </source>
</evidence>
<protein>
    <recommendedName>
        <fullName evidence="3">Flagellar biosynthesis protein FlhB</fullName>
    </recommendedName>
</protein>
<dbReference type="EMBL" id="SGBB01000007">
    <property type="protein sequence ID" value="RZD18606.1"/>
    <property type="molecule type" value="Genomic_DNA"/>
</dbReference>
<dbReference type="Proteomes" id="UP000319296">
    <property type="component" value="Unassembled WGS sequence"/>
</dbReference>
<name>A0A519BMV5_9DELT</name>
<dbReference type="AlphaFoldDB" id="A0A519BMV5"/>
<dbReference type="PRINTS" id="PR00950">
    <property type="entry name" value="TYPE3IMSPROT"/>
</dbReference>
<organism evidence="1 2">
    <name type="scientific">Candidatus Acididesulfobacter diazotrophicus</name>
    <dbReference type="NCBI Taxonomy" id="2597226"/>
    <lineage>
        <taxon>Bacteria</taxon>
        <taxon>Deltaproteobacteria</taxon>
        <taxon>Candidatus Acidulodesulfobacterales</taxon>
        <taxon>Candidatus Acididesulfobacter</taxon>
    </lineage>
</organism>
<accession>A0A519BMV5</accession>
<sequence length="89" mass="10114">MNKHNKELTAVALKYDKDKNKAPVLIAKGKGKLAEKIKAIAKENNIPIIENKGLAEIIDKLEIYEEVPPELYKVIAHIFAFIYKLNNKI</sequence>
<proteinExistence type="predicted"/>
<dbReference type="PANTHER" id="PTHR30531:SF12">
    <property type="entry name" value="FLAGELLAR BIOSYNTHETIC PROTEIN FLHB"/>
    <property type="match status" value="1"/>
</dbReference>
<gene>
    <name evidence="1" type="ORF">EVG15_05260</name>
</gene>
<dbReference type="InterPro" id="IPR029025">
    <property type="entry name" value="T3SS_substrate_exporter_C"/>
</dbReference>
<dbReference type="GO" id="GO:0005886">
    <property type="term" value="C:plasma membrane"/>
    <property type="evidence" value="ECO:0007669"/>
    <property type="project" value="TreeGrafter"/>
</dbReference>
<reference evidence="1 2" key="1">
    <citation type="journal article" date="2019" name="ISME J.">
        <title>Insights into ecological role of a new deltaproteobacterial order Candidatus Acidulodesulfobacterales by metagenomics and metatranscriptomics.</title>
        <authorList>
            <person name="Tan S."/>
            <person name="Liu J."/>
            <person name="Fang Y."/>
            <person name="Hedlund B.P."/>
            <person name="Lian Z.H."/>
            <person name="Huang L.Y."/>
            <person name="Li J.T."/>
            <person name="Huang L.N."/>
            <person name="Li W.J."/>
            <person name="Jiang H.C."/>
            <person name="Dong H.L."/>
            <person name="Shu W.S."/>
        </authorList>
    </citation>
    <scope>NUCLEOTIDE SEQUENCE [LARGE SCALE GENOMIC DNA]</scope>
    <source>
        <strain evidence="1">AP1</strain>
    </source>
</reference>
<dbReference type="Gene3D" id="3.40.1690.10">
    <property type="entry name" value="secretion proteins EscU"/>
    <property type="match status" value="1"/>
</dbReference>
<dbReference type="Pfam" id="PF01312">
    <property type="entry name" value="Bac_export_2"/>
    <property type="match status" value="1"/>
</dbReference>
<dbReference type="SUPFAM" id="SSF160544">
    <property type="entry name" value="EscU C-terminal domain-like"/>
    <property type="match status" value="1"/>
</dbReference>